<name>A0A1I1FF52_9GAMM</name>
<dbReference type="PANTHER" id="PTHR43570">
    <property type="entry name" value="ALDEHYDE DEHYDROGENASE"/>
    <property type="match status" value="1"/>
</dbReference>
<dbReference type="AlphaFoldDB" id="A0A1I1FF52"/>
<evidence type="ECO:0000259" key="8">
    <source>
        <dbReference type="Pfam" id="PF00171"/>
    </source>
</evidence>
<dbReference type="SUPFAM" id="SSF53720">
    <property type="entry name" value="ALDH-like"/>
    <property type="match status" value="1"/>
</dbReference>
<dbReference type="InterPro" id="IPR015590">
    <property type="entry name" value="Aldehyde_DH_dom"/>
</dbReference>
<dbReference type="InterPro" id="IPR016161">
    <property type="entry name" value="Ald_DH/histidinol_DH"/>
</dbReference>
<keyword evidence="2 4" id="KW-0560">Oxidoreductase</keyword>
<keyword evidence="3" id="KW-0520">NAD</keyword>
<dbReference type="InterPro" id="IPR012394">
    <property type="entry name" value="Aldehyde_DH_NAD(P)"/>
</dbReference>
<organism evidence="9 10">
    <name type="scientific">Pseudoalteromonas denitrificans DSM 6059</name>
    <dbReference type="NCBI Taxonomy" id="1123010"/>
    <lineage>
        <taxon>Bacteria</taxon>
        <taxon>Pseudomonadati</taxon>
        <taxon>Pseudomonadota</taxon>
        <taxon>Gammaproteobacteria</taxon>
        <taxon>Alteromonadales</taxon>
        <taxon>Pseudoalteromonadaceae</taxon>
        <taxon>Pseudoalteromonas</taxon>
    </lineage>
</organism>
<evidence type="ECO:0000313" key="10">
    <source>
        <dbReference type="Proteomes" id="UP000198862"/>
    </source>
</evidence>
<dbReference type="Proteomes" id="UP000198862">
    <property type="component" value="Unassembled WGS sequence"/>
</dbReference>
<sequence>MRLHNPHQPIIEDIQPMAHQVILNNKFSELKKRFLNEPYPEINCRIDRLNSLKKSLLRFQPELVSALNQDYGYRSEFDSVLADILPTIQHIKYTIKKLPHWAKNERRSSGLLLAPSTIKVQYQPLGLVGIIVPWNFPIFLSLGPIATAIAAGNKIMLKLSEFTPETNKVIIEILKPLSADITVIEGETDIAQAFSSLPFDHLLFTGSTAVGKHVMRAAAANLTPVTLELGGKSPTIIAPDMDIKTAVSRLMIGKCLNAGQICVAPDYVLLPQDKIDDFIKCFISEFNKMYPEGLEDKNFSSIINQAQFSRLKQYLEEAQLKGATISSVTQNAINEDKHKMLIHLVTDVTDDMLIMKNEIFGPLLPIIGYDTLNDAIAYINDRDRPLALYLMSFNQKIQKEILKNTHSGGVCINDTLMHVSADDAPFGGIGASGMGQYHGKEGFITFSKAKTVLTSYRFSPRSRLLNYNKKFMKRVLSKLFIR</sequence>
<evidence type="ECO:0000313" key="9">
    <source>
        <dbReference type="EMBL" id="SFB97596.1"/>
    </source>
</evidence>
<dbReference type="GO" id="GO:0006081">
    <property type="term" value="P:aldehyde metabolic process"/>
    <property type="evidence" value="ECO:0007669"/>
    <property type="project" value="InterPro"/>
</dbReference>
<dbReference type="InterPro" id="IPR029510">
    <property type="entry name" value="Ald_DH_CS_GLU"/>
</dbReference>
<evidence type="ECO:0000256" key="7">
    <source>
        <dbReference type="RuleBase" id="RU003345"/>
    </source>
</evidence>
<protein>
    <recommendedName>
        <fullName evidence="4">Aldehyde dehydrogenase</fullName>
    </recommendedName>
</protein>
<keyword evidence="10" id="KW-1185">Reference proteome</keyword>
<evidence type="ECO:0000256" key="1">
    <source>
        <dbReference type="ARBA" id="ARBA00009986"/>
    </source>
</evidence>
<dbReference type="CDD" id="cd07133">
    <property type="entry name" value="ALDH_CALDH_CalB"/>
    <property type="match status" value="1"/>
</dbReference>
<evidence type="ECO:0000256" key="5">
    <source>
        <dbReference type="PIRSR" id="PIRSR036492-1"/>
    </source>
</evidence>
<feature type="active site" evidence="5">
    <location>
        <position position="262"/>
    </location>
</feature>
<dbReference type="GO" id="GO:0004029">
    <property type="term" value="F:aldehyde dehydrogenase (NAD+) activity"/>
    <property type="evidence" value="ECO:0007669"/>
    <property type="project" value="TreeGrafter"/>
</dbReference>
<comment type="similarity">
    <text evidence="1 4 7">Belongs to the aldehyde dehydrogenase family.</text>
</comment>
<dbReference type="EMBL" id="FOLO01000003">
    <property type="protein sequence ID" value="SFB97596.1"/>
    <property type="molecule type" value="Genomic_DNA"/>
</dbReference>
<accession>A0A1I1FF52</accession>
<dbReference type="GO" id="GO:0005737">
    <property type="term" value="C:cytoplasm"/>
    <property type="evidence" value="ECO:0007669"/>
    <property type="project" value="TreeGrafter"/>
</dbReference>
<dbReference type="InterPro" id="IPR016162">
    <property type="entry name" value="Ald_DH_N"/>
</dbReference>
<dbReference type="Gene3D" id="3.40.309.10">
    <property type="entry name" value="Aldehyde Dehydrogenase, Chain A, domain 2"/>
    <property type="match status" value="1"/>
</dbReference>
<dbReference type="PROSITE" id="PS00687">
    <property type="entry name" value="ALDEHYDE_DEHYDR_GLU"/>
    <property type="match status" value="1"/>
</dbReference>
<dbReference type="Pfam" id="PF00171">
    <property type="entry name" value="Aldedh"/>
    <property type="match status" value="1"/>
</dbReference>
<evidence type="ECO:0000256" key="4">
    <source>
        <dbReference type="PIRNR" id="PIRNR036492"/>
    </source>
</evidence>
<evidence type="ECO:0000256" key="2">
    <source>
        <dbReference type="ARBA" id="ARBA00023002"/>
    </source>
</evidence>
<evidence type="ECO:0000256" key="3">
    <source>
        <dbReference type="ARBA" id="ARBA00023027"/>
    </source>
</evidence>
<dbReference type="InterPro" id="IPR016163">
    <property type="entry name" value="Ald_DH_C"/>
</dbReference>
<dbReference type="FunFam" id="3.40.309.10:FF:000003">
    <property type="entry name" value="Aldehyde dehydrogenase"/>
    <property type="match status" value="1"/>
</dbReference>
<dbReference type="Gene3D" id="3.40.605.10">
    <property type="entry name" value="Aldehyde Dehydrogenase, Chain A, domain 1"/>
    <property type="match status" value="1"/>
</dbReference>
<reference evidence="9 10" key="1">
    <citation type="submission" date="2016-10" db="EMBL/GenBank/DDBJ databases">
        <authorList>
            <person name="de Groot N.N."/>
        </authorList>
    </citation>
    <scope>NUCLEOTIDE SEQUENCE [LARGE SCALE GENOMIC DNA]</scope>
    <source>
        <strain evidence="9 10">DSM 6059</strain>
    </source>
</reference>
<feature type="domain" description="Aldehyde dehydrogenase" evidence="8">
    <location>
        <begin position="45"/>
        <end position="452"/>
    </location>
</feature>
<dbReference type="PANTHER" id="PTHR43570:SF20">
    <property type="entry name" value="ALDEHYDE DEHYDROGENASE ALDX-RELATED"/>
    <property type="match status" value="1"/>
</dbReference>
<gene>
    <name evidence="9" type="ORF">SAMN02745724_00599</name>
</gene>
<feature type="active site" evidence="5 6">
    <location>
        <position position="228"/>
    </location>
</feature>
<dbReference type="PIRSF" id="PIRSF036492">
    <property type="entry name" value="ALDH"/>
    <property type="match status" value="1"/>
</dbReference>
<proteinExistence type="inferred from homology"/>
<evidence type="ECO:0000256" key="6">
    <source>
        <dbReference type="PROSITE-ProRule" id="PRU10007"/>
    </source>
</evidence>
<dbReference type="STRING" id="1123010.SAMN02745724_00599"/>